<organism evidence="1 2">
    <name type="scientific">Candidatus Portnoybacteria bacterium CG23_combo_of_CG06-09_8_20_14_all_37_13</name>
    <dbReference type="NCBI Taxonomy" id="1974819"/>
    <lineage>
        <taxon>Bacteria</taxon>
        <taxon>Candidatus Portnoyibacteriota</taxon>
    </lineage>
</organism>
<comment type="caution">
    <text evidence="1">The sequence shown here is derived from an EMBL/GenBank/DDBJ whole genome shotgun (WGS) entry which is preliminary data.</text>
</comment>
<accession>A0A2G9YEG8</accession>
<dbReference type="InterPro" id="IPR036583">
    <property type="entry name" value="23S_rRNA_IVS_sf"/>
</dbReference>
<evidence type="ECO:0000313" key="1">
    <source>
        <dbReference type="EMBL" id="PIP17123.1"/>
    </source>
</evidence>
<dbReference type="PIRSF" id="PIRSF035652">
    <property type="entry name" value="CHP02436"/>
    <property type="match status" value="1"/>
</dbReference>
<protein>
    <submittedName>
        <fullName evidence="1">Four helix bundle protein</fullName>
    </submittedName>
</protein>
<dbReference type="SUPFAM" id="SSF158446">
    <property type="entry name" value="IVS-encoded protein-like"/>
    <property type="match status" value="1"/>
</dbReference>
<proteinExistence type="predicted"/>
<evidence type="ECO:0000313" key="2">
    <source>
        <dbReference type="Proteomes" id="UP000231480"/>
    </source>
</evidence>
<dbReference type="EMBL" id="PCRH01000037">
    <property type="protein sequence ID" value="PIP17123.1"/>
    <property type="molecule type" value="Genomic_DNA"/>
</dbReference>
<dbReference type="Pfam" id="PF05635">
    <property type="entry name" value="23S_rRNA_IVP"/>
    <property type="match status" value="1"/>
</dbReference>
<gene>
    <name evidence="1" type="ORF">COX44_01645</name>
</gene>
<dbReference type="Gene3D" id="1.20.1440.60">
    <property type="entry name" value="23S rRNA-intervening sequence"/>
    <property type="match status" value="1"/>
</dbReference>
<dbReference type="Proteomes" id="UP000231480">
    <property type="component" value="Unassembled WGS sequence"/>
</dbReference>
<dbReference type="InterPro" id="IPR012657">
    <property type="entry name" value="23S_rRNA-intervening_sequence"/>
</dbReference>
<dbReference type="AlphaFoldDB" id="A0A2G9YEG8"/>
<dbReference type="PANTHER" id="PTHR38471:SF2">
    <property type="entry name" value="FOUR HELIX BUNDLE PROTEIN"/>
    <property type="match status" value="1"/>
</dbReference>
<dbReference type="PANTHER" id="PTHR38471">
    <property type="entry name" value="FOUR HELIX BUNDLE PROTEIN"/>
    <property type="match status" value="1"/>
</dbReference>
<sequence>MQNCNSKLQINIKLRAYKFSLAIIRFLSHLSKNQTNQIISNQLLRSATSIGANIIEAQAASSRRDFKNFMNHSLKSANETKYWLCLLRDSNIAPTEQIETILQEAIELSKILGSSMLKLKGRR</sequence>
<dbReference type="NCBIfam" id="TIGR02436">
    <property type="entry name" value="four helix bundle protein"/>
    <property type="match status" value="1"/>
</dbReference>
<name>A0A2G9YEG8_9BACT</name>
<reference evidence="1 2" key="1">
    <citation type="submission" date="2017-09" db="EMBL/GenBank/DDBJ databases">
        <title>Depth-based differentiation of microbial function through sediment-hosted aquifers and enrichment of novel symbionts in the deep terrestrial subsurface.</title>
        <authorList>
            <person name="Probst A.J."/>
            <person name="Ladd B."/>
            <person name="Jarett J.K."/>
            <person name="Geller-Mcgrath D.E."/>
            <person name="Sieber C.M."/>
            <person name="Emerson J.B."/>
            <person name="Anantharaman K."/>
            <person name="Thomas B.C."/>
            <person name="Malmstrom R."/>
            <person name="Stieglmeier M."/>
            <person name="Klingl A."/>
            <person name="Woyke T."/>
            <person name="Ryan C.M."/>
            <person name="Banfield J.F."/>
        </authorList>
    </citation>
    <scope>NUCLEOTIDE SEQUENCE [LARGE SCALE GENOMIC DNA]</scope>
    <source>
        <strain evidence="1">CG23_combo_of_CG06-09_8_20_14_all_37_13</strain>
    </source>
</reference>